<comment type="caution">
    <text evidence="1">The sequence shown here is derived from an EMBL/GenBank/DDBJ whole genome shotgun (WGS) entry which is preliminary data.</text>
</comment>
<accession>A0A9D4N071</accession>
<organism evidence="1 2">
    <name type="scientific">Dreissena polymorpha</name>
    <name type="common">Zebra mussel</name>
    <name type="synonym">Mytilus polymorpha</name>
    <dbReference type="NCBI Taxonomy" id="45954"/>
    <lineage>
        <taxon>Eukaryota</taxon>
        <taxon>Metazoa</taxon>
        <taxon>Spiralia</taxon>
        <taxon>Lophotrochozoa</taxon>
        <taxon>Mollusca</taxon>
        <taxon>Bivalvia</taxon>
        <taxon>Autobranchia</taxon>
        <taxon>Heteroconchia</taxon>
        <taxon>Euheterodonta</taxon>
        <taxon>Imparidentia</taxon>
        <taxon>Neoheterodontei</taxon>
        <taxon>Myida</taxon>
        <taxon>Dreissenoidea</taxon>
        <taxon>Dreissenidae</taxon>
        <taxon>Dreissena</taxon>
    </lineage>
</organism>
<dbReference type="Proteomes" id="UP000828390">
    <property type="component" value="Unassembled WGS sequence"/>
</dbReference>
<keyword evidence="2" id="KW-1185">Reference proteome</keyword>
<proteinExistence type="predicted"/>
<gene>
    <name evidence="1" type="ORF">DPMN_011239</name>
</gene>
<dbReference type="EMBL" id="JAIWYP010000001">
    <property type="protein sequence ID" value="KAH3887223.1"/>
    <property type="molecule type" value="Genomic_DNA"/>
</dbReference>
<evidence type="ECO:0000313" key="1">
    <source>
        <dbReference type="EMBL" id="KAH3887223.1"/>
    </source>
</evidence>
<sequence>MKISLRNTAPPPGGHVFQWTHDPVLNSVEIKQKMKNVDDARQATDKRHSQKQKIVSIAGSHAFEQTTIIFKLIQDMFHKDWAINEVSTFPNCAINVTSRVFTILNSAGTFIGTNLLIKFQKHWAINMTNVMLTSLYNNMFLPTFMTSEHPGSHIFQQTRTIFIHIQDII</sequence>
<dbReference type="AlphaFoldDB" id="A0A9D4N071"/>
<protein>
    <submittedName>
        <fullName evidence="1">Uncharacterized protein</fullName>
    </submittedName>
</protein>
<name>A0A9D4N071_DREPO</name>
<reference evidence="1" key="2">
    <citation type="submission" date="2020-11" db="EMBL/GenBank/DDBJ databases">
        <authorList>
            <person name="McCartney M.A."/>
            <person name="Auch B."/>
            <person name="Kono T."/>
            <person name="Mallez S."/>
            <person name="Becker A."/>
            <person name="Gohl D.M."/>
            <person name="Silverstein K.A.T."/>
            <person name="Koren S."/>
            <person name="Bechman K.B."/>
            <person name="Herman A."/>
            <person name="Abrahante J.E."/>
            <person name="Garbe J."/>
        </authorList>
    </citation>
    <scope>NUCLEOTIDE SEQUENCE</scope>
    <source>
        <strain evidence="1">Duluth1</strain>
        <tissue evidence="1">Whole animal</tissue>
    </source>
</reference>
<reference evidence="1" key="1">
    <citation type="journal article" date="2019" name="bioRxiv">
        <title>The Genome of the Zebra Mussel, Dreissena polymorpha: A Resource for Invasive Species Research.</title>
        <authorList>
            <person name="McCartney M.A."/>
            <person name="Auch B."/>
            <person name="Kono T."/>
            <person name="Mallez S."/>
            <person name="Zhang Y."/>
            <person name="Obille A."/>
            <person name="Becker A."/>
            <person name="Abrahante J.E."/>
            <person name="Garbe J."/>
            <person name="Badalamenti J.P."/>
            <person name="Herman A."/>
            <person name="Mangelson H."/>
            <person name="Liachko I."/>
            <person name="Sullivan S."/>
            <person name="Sone E.D."/>
            <person name="Koren S."/>
            <person name="Silverstein K.A.T."/>
            <person name="Beckman K.B."/>
            <person name="Gohl D.M."/>
        </authorList>
    </citation>
    <scope>NUCLEOTIDE SEQUENCE</scope>
    <source>
        <strain evidence="1">Duluth1</strain>
        <tissue evidence="1">Whole animal</tissue>
    </source>
</reference>
<evidence type="ECO:0000313" key="2">
    <source>
        <dbReference type="Proteomes" id="UP000828390"/>
    </source>
</evidence>